<comment type="caution">
    <text evidence="1">The sequence shown here is derived from an EMBL/GenBank/DDBJ whole genome shotgun (WGS) entry which is preliminary data.</text>
</comment>
<protein>
    <submittedName>
        <fullName evidence="1">Uncharacterized protein</fullName>
    </submittedName>
</protein>
<accession>A0A8J3HP83</accession>
<keyword evidence="2" id="KW-1185">Reference proteome</keyword>
<evidence type="ECO:0000313" key="1">
    <source>
        <dbReference type="EMBL" id="GHM59331.1"/>
    </source>
</evidence>
<proteinExistence type="predicted"/>
<gene>
    <name evidence="1" type="ORF">sL5_03240</name>
</gene>
<dbReference type="AlphaFoldDB" id="A0A8J3HP83"/>
<evidence type="ECO:0000313" key="2">
    <source>
        <dbReference type="Proteomes" id="UP000637906"/>
    </source>
</evidence>
<sequence length="76" mass="8716">MFSIDLVAVYFLDKAVKKLLDCKRISVCTKDRAVQEIEKMQHEQALVIKKQIAKSIDKNSLISAVRSGYLKEVKMM</sequence>
<dbReference type="EMBL" id="BNGU01000009">
    <property type="protein sequence ID" value="GHM59331.1"/>
    <property type="molecule type" value="Genomic_DNA"/>
</dbReference>
<name>A0A8J3HP83_9RICK</name>
<organism evidence="1 2">
    <name type="scientific">Candidatus Mesenet longicola</name>
    <dbReference type="NCBI Taxonomy" id="1892558"/>
    <lineage>
        <taxon>Bacteria</taxon>
        <taxon>Pseudomonadati</taxon>
        <taxon>Pseudomonadota</taxon>
        <taxon>Alphaproteobacteria</taxon>
        <taxon>Rickettsiales</taxon>
        <taxon>Anaplasmataceae</taxon>
        <taxon>Candidatus Mesenet</taxon>
    </lineage>
</organism>
<dbReference type="Proteomes" id="UP000637906">
    <property type="component" value="Unassembled WGS sequence"/>
</dbReference>
<reference evidence="1 2" key="1">
    <citation type="journal article" date="2021" name="Microb. Ecol.">
        <title>Candidatus Mesenet longicola: Novel Endosymbionts of Brontispa longissima that Induce Cytoplasmic Incompatibility.</title>
        <authorList>
            <person name="Takano S."/>
            <person name="Gotoh Y."/>
            <person name="Hayashi T."/>
        </authorList>
    </citation>
    <scope>NUCLEOTIDE SEQUENCE [LARGE SCALE GENOMIC DNA]</scope>
    <source>
        <strain evidence="1">L5</strain>
    </source>
</reference>